<dbReference type="Proteomes" id="UP000315751">
    <property type="component" value="Unassembled WGS sequence"/>
</dbReference>
<sequence length="73" mass="8229">MKIKSVIVIEVEAEDFVAAGDHQANIRRLFEPIMTTYPQANLTFSQVKQRAASQVRPSLRLASNTGNMHHYDS</sequence>
<dbReference type="AlphaFoldDB" id="A0A560GYS4"/>
<dbReference type="OrthoDB" id="7360440at2"/>
<evidence type="ECO:0000313" key="1">
    <source>
        <dbReference type="EMBL" id="TWB38644.1"/>
    </source>
</evidence>
<reference evidence="1 2" key="1">
    <citation type="submission" date="2019-06" db="EMBL/GenBank/DDBJ databases">
        <title>Genomic Encyclopedia of Type Strains, Phase IV (KMG-V): Genome sequencing to study the core and pangenomes of soil and plant-associated prokaryotes.</title>
        <authorList>
            <person name="Whitman W."/>
        </authorList>
    </citation>
    <scope>NUCLEOTIDE SEQUENCE [LARGE SCALE GENOMIC DNA]</scope>
    <source>
        <strain evidence="1 2">BR 11622</strain>
    </source>
</reference>
<comment type="caution">
    <text evidence="1">The sequence shown here is derived from an EMBL/GenBank/DDBJ whole genome shotgun (WGS) entry which is preliminary data.</text>
</comment>
<proteinExistence type="predicted"/>
<organism evidence="1 2">
    <name type="scientific">Nitrospirillum amazonense</name>
    <dbReference type="NCBI Taxonomy" id="28077"/>
    <lineage>
        <taxon>Bacteria</taxon>
        <taxon>Pseudomonadati</taxon>
        <taxon>Pseudomonadota</taxon>
        <taxon>Alphaproteobacteria</taxon>
        <taxon>Rhodospirillales</taxon>
        <taxon>Azospirillaceae</taxon>
        <taxon>Nitrospirillum</taxon>
    </lineage>
</organism>
<dbReference type="EMBL" id="VITR01000012">
    <property type="protein sequence ID" value="TWB38644.1"/>
    <property type="molecule type" value="Genomic_DNA"/>
</dbReference>
<dbReference type="RefSeq" id="WP_145734723.1">
    <property type="nucleotide sequence ID" value="NZ_VITR01000012.1"/>
</dbReference>
<evidence type="ECO:0000313" key="2">
    <source>
        <dbReference type="Proteomes" id="UP000315751"/>
    </source>
</evidence>
<protein>
    <submittedName>
        <fullName evidence="1">Uncharacterized protein</fullName>
    </submittedName>
</protein>
<name>A0A560GYS4_9PROT</name>
<gene>
    <name evidence="1" type="ORF">FBZ90_112133</name>
</gene>
<accession>A0A560GYS4</accession>
<keyword evidence="2" id="KW-1185">Reference proteome</keyword>